<dbReference type="AlphaFoldDB" id="A0ABD3HFH0"/>
<keyword evidence="4" id="KW-0150">Chloroplast</keyword>
<reference evidence="5 6" key="1">
    <citation type="submission" date="2024-09" db="EMBL/GenBank/DDBJ databases">
        <title>Chromosome-scale assembly of Riccia sorocarpa.</title>
        <authorList>
            <person name="Paukszto L."/>
        </authorList>
    </citation>
    <scope>NUCLEOTIDE SEQUENCE [LARGE SCALE GENOMIC DNA]</scope>
    <source>
        <strain evidence="5">LP-2024</strain>
        <tissue evidence="5">Aerial parts of the thallus</tissue>
    </source>
</reference>
<comment type="subcellular location">
    <subcellularLocation>
        <location evidence="4">Plastid</location>
        <location evidence="4">Chloroplast</location>
    </subcellularLocation>
</comment>
<dbReference type="InterPro" id="IPR004033">
    <property type="entry name" value="UbiE/COQ5_MeTrFase"/>
</dbReference>
<comment type="caution">
    <text evidence="5">The sequence shown here is derived from an EMBL/GenBank/DDBJ whole genome shotgun (WGS) entry which is preliminary data.</text>
</comment>
<dbReference type="PROSITE" id="PS51608">
    <property type="entry name" value="SAM_MT_UBIE"/>
    <property type="match status" value="1"/>
</dbReference>
<dbReference type="Proteomes" id="UP001633002">
    <property type="component" value="Unassembled WGS sequence"/>
</dbReference>
<dbReference type="PANTHER" id="PTHR43591">
    <property type="entry name" value="METHYLTRANSFERASE"/>
    <property type="match status" value="1"/>
</dbReference>
<evidence type="ECO:0000313" key="5">
    <source>
        <dbReference type="EMBL" id="KAL3688910.1"/>
    </source>
</evidence>
<accession>A0ABD3HFH0</accession>
<dbReference type="GO" id="GO:0052624">
    <property type="term" value="F:2-phytyl-1,4-naphthoquinone methyltransferase activity"/>
    <property type="evidence" value="ECO:0007669"/>
    <property type="project" value="UniProtKB-UniRule"/>
</dbReference>
<dbReference type="PANTHER" id="PTHR43591:SF24">
    <property type="entry name" value="2-METHOXY-6-POLYPRENYL-1,4-BENZOQUINOL METHYLASE, MITOCHONDRIAL"/>
    <property type="match status" value="1"/>
</dbReference>
<keyword evidence="2 4" id="KW-0808">Transferase</keyword>
<protein>
    <recommendedName>
        <fullName evidence="4">2-phytyl-1,4-beta-naphthoquinone methyltransferase, chloroplastic</fullName>
        <ecNumber evidence="4">2.1.1.329</ecNumber>
    </recommendedName>
    <alternativeName>
        <fullName evidence="4">Demethylphylloquinone methyltransferase</fullName>
    </alternativeName>
    <alternativeName>
        <fullName evidence="4">Menaquinone biosynthesis methyltransferase ubiE-like protein</fullName>
    </alternativeName>
</protein>
<dbReference type="InterPro" id="IPR029063">
    <property type="entry name" value="SAM-dependent_MTases_sf"/>
</dbReference>
<name>A0ABD3HFH0_9MARC</name>
<evidence type="ECO:0000256" key="4">
    <source>
        <dbReference type="HAMAP-Rule" id="MF_03192"/>
    </source>
</evidence>
<gene>
    <name evidence="4" type="primary">MENG</name>
    <name evidence="5" type="ORF">R1sor_015219</name>
</gene>
<keyword evidence="3 4" id="KW-0949">S-adenosyl-L-methionine</keyword>
<keyword evidence="6" id="KW-1185">Reference proteome</keyword>
<dbReference type="Pfam" id="PF01209">
    <property type="entry name" value="Ubie_methyltran"/>
    <property type="match status" value="1"/>
</dbReference>
<sequence>MAAVGLLHLDPCHCSVASTSFSSKVHSENAKKLLGARRCAVTRLNSVFQDNKANGDFSSPSGGWQVRAVRSESLQSGTTPGVDDETEVLKRQQLFNKIAPMYDNLNDWLSLGQHRVWKRMAVSWSGAKGGDSVLDICCGSGDLSFLLAQRVGRAGKVIGLDFAKEQLSVAAERERKSPRTTAATIEWIQGDALSLPFDDSSFDAITMGYGLRNVANIPQALAEIYRVLKPGKAASILDFNRSPDLLTNQVQGFMLDNVVVPVATYFGAQEEYAYLKTSVARFPLGSEQEQLATDQGFTKARHYELAGGLMGVLVVTK</sequence>
<dbReference type="GO" id="GO:0032259">
    <property type="term" value="P:methylation"/>
    <property type="evidence" value="ECO:0007669"/>
    <property type="project" value="UniProtKB-KW"/>
</dbReference>
<dbReference type="HAMAP" id="MF_01982">
    <property type="entry name" value="MenG_phylloquinone_subfam"/>
    <property type="match status" value="1"/>
</dbReference>
<dbReference type="EMBL" id="JBJQOH010000004">
    <property type="protein sequence ID" value="KAL3688910.1"/>
    <property type="molecule type" value="Genomic_DNA"/>
</dbReference>
<evidence type="ECO:0000313" key="6">
    <source>
        <dbReference type="Proteomes" id="UP001633002"/>
    </source>
</evidence>
<evidence type="ECO:0000256" key="1">
    <source>
        <dbReference type="ARBA" id="ARBA00022603"/>
    </source>
</evidence>
<dbReference type="InterPro" id="IPR032904">
    <property type="entry name" value="MenG"/>
</dbReference>
<dbReference type="EC" id="2.1.1.329" evidence="4"/>
<comment type="similarity">
    <text evidence="4">Belongs to the class I-like SAM-binding methyltransferase superfamily. MenG/UbiE family.</text>
</comment>
<keyword evidence="1 4" id="KW-0489">Methyltransferase</keyword>
<organism evidence="5 6">
    <name type="scientific">Riccia sorocarpa</name>
    <dbReference type="NCBI Taxonomy" id="122646"/>
    <lineage>
        <taxon>Eukaryota</taxon>
        <taxon>Viridiplantae</taxon>
        <taxon>Streptophyta</taxon>
        <taxon>Embryophyta</taxon>
        <taxon>Marchantiophyta</taxon>
        <taxon>Marchantiopsida</taxon>
        <taxon>Marchantiidae</taxon>
        <taxon>Marchantiales</taxon>
        <taxon>Ricciaceae</taxon>
        <taxon>Riccia</taxon>
    </lineage>
</organism>
<evidence type="ECO:0000256" key="2">
    <source>
        <dbReference type="ARBA" id="ARBA00022679"/>
    </source>
</evidence>
<dbReference type="HAMAP" id="MF_01813">
    <property type="entry name" value="MenG_UbiE_methyltr"/>
    <property type="match status" value="1"/>
</dbReference>
<dbReference type="CDD" id="cd02440">
    <property type="entry name" value="AdoMet_MTases"/>
    <property type="match status" value="1"/>
</dbReference>
<proteinExistence type="inferred from homology"/>
<dbReference type="Gene3D" id="3.40.50.150">
    <property type="entry name" value="Vaccinia Virus protein VP39"/>
    <property type="match status" value="1"/>
</dbReference>
<dbReference type="NCBIfam" id="TIGR01934">
    <property type="entry name" value="MenG_MenH_UbiE"/>
    <property type="match status" value="1"/>
</dbReference>
<comment type="catalytic activity">
    <reaction evidence="4">
        <text>demethylphylloquinol + S-adenosyl-L-methionine = phylloquinol + S-adenosyl-L-homocysteine + H(+)</text>
        <dbReference type="Rhea" id="RHEA:40551"/>
        <dbReference type="ChEBI" id="CHEBI:15378"/>
        <dbReference type="ChEBI" id="CHEBI:28433"/>
        <dbReference type="ChEBI" id="CHEBI:57856"/>
        <dbReference type="ChEBI" id="CHEBI:59789"/>
        <dbReference type="ChEBI" id="CHEBI:87844"/>
        <dbReference type="EC" id="2.1.1.329"/>
    </reaction>
</comment>
<dbReference type="GO" id="GO:0042372">
    <property type="term" value="P:phylloquinone biosynthetic process"/>
    <property type="evidence" value="ECO:0007669"/>
    <property type="project" value="UniProtKB-UniRule"/>
</dbReference>
<dbReference type="NCBIfam" id="NF001244">
    <property type="entry name" value="PRK00216.1-5"/>
    <property type="match status" value="1"/>
</dbReference>
<dbReference type="PROSITE" id="PS01183">
    <property type="entry name" value="UBIE_1"/>
    <property type="match status" value="1"/>
</dbReference>
<dbReference type="SUPFAM" id="SSF53335">
    <property type="entry name" value="S-adenosyl-L-methionine-dependent methyltransferases"/>
    <property type="match status" value="1"/>
</dbReference>
<dbReference type="GO" id="GO:0009507">
    <property type="term" value="C:chloroplast"/>
    <property type="evidence" value="ECO:0007669"/>
    <property type="project" value="UniProtKB-SubCell"/>
</dbReference>
<evidence type="ECO:0000256" key="3">
    <source>
        <dbReference type="ARBA" id="ARBA00022691"/>
    </source>
</evidence>
<comment type="function">
    <text evidence="4">Involved in the biosynthesis of phylloquinone (vitamin K1). Methyltransferase required for the conversion of 2-phytyl-1,4-beta-naphthoquinol to phylloquinol.</text>
</comment>
<dbReference type="InterPro" id="IPR023576">
    <property type="entry name" value="UbiE/COQ5_MeTrFase_CS"/>
</dbReference>
<keyword evidence="4" id="KW-0934">Plastid</keyword>